<dbReference type="AlphaFoldDB" id="A0A147GW54"/>
<accession>A0A147GW54</accession>
<name>A0A147GW54_9BURK</name>
<gene>
    <name evidence="2" type="ORF">NS331_11080</name>
</gene>
<dbReference type="RefSeq" id="WP_058642044.1">
    <property type="nucleotide sequence ID" value="NZ_LDSL01000064.1"/>
</dbReference>
<protein>
    <submittedName>
        <fullName evidence="2">Uncharacterized protein</fullName>
    </submittedName>
</protein>
<evidence type="ECO:0000256" key="1">
    <source>
        <dbReference type="SAM" id="MobiDB-lite"/>
    </source>
</evidence>
<feature type="region of interest" description="Disordered" evidence="1">
    <location>
        <begin position="195"/>
        <end position="230"/>
    </location>
</feature>
<evidence type="ECO:0000313" key="3">
    <source>
        <dbReference type="Proteomes" id="UP000072741"/>
    </source>
</evidence>
<evidence type="ECO:0000313" key="2">
    <source>
        <dbReference type="EMBL" id="KTT21896.1"/>
    </source>
</evidence>
<feature type="compositionally biased region" description="Low complexity" evidence="1">
    <location>
        <begin position="197"/>
        <end position="214"/>
    </location>
</feature>
<organism evidence="2 3">
    <name type="scientific">Pseudacidovorax intermedius</name>
    <dbReference type="NCBI Taxonomy" id="433924"/>
    <lineage>
        <taxon>Bacteria</taxon>
        <taxon>Pseudomonadati</taxon>
        <taxon>Pseudomonadota</taxon>
        <taxon>Betaproteobacteria</taxon>
        <taxon>Burkholderiales</taxon>
        <taxon>Comamonadaceae</taxon>
        <taxon>Pseudacidovorax</taxon>
    </lineage>
</organism>
<sequence length="230" mass="24228">MALVDYEQLVARLVGGQNAGVDQGDIASAIALAVTRYSADQPRVLVRNTAWLLQGNLAPLPADWEVGSGILSVEYPVGRYPAQLIDAEVYQDAGGAQLVSIEPLPAAAVVRVTFTVRHQLGAQADTIPEVHREAVASYAAHSLCRQLAARFSGERESSISADGSNTDSRARNYAARAKELRATYYGAIGKPDPALQTSGQTAGSGATPAAAVASWEGRPRNRLTRMGSGL</sequence>
<proteinExistence type="predicted"/>
<dbReference type="OrthoDB" id="7064103at2"/>
<reference evidence="2 3" key="1">
    <citation type="journal article" date="2016" name="Front. Microbiol.">
        <title>Genomic Resource of Rice Seed Associated Bacteria.</title>
        <authorList>
            <person name="Midha S."/>
            <person name="Bansal K."/>
            <person name="Sharma S."/>
            <person name="Kumar N."/>
            <person name="Patil P.P."/>
            <person name="Chaudhry V."/>
            <person name="Patil P.B."/>
        </authorList>
    </citation>
    <scope>NUCLEOTIDE SEQUENCE [LARGE SCALE GENOMIC DNA]</scope>
    <source>
        <strain evidence="2 3">NS331</strain>
    </source>
</reference>
<comment type="caution">
    <text evidence="2">The sequence shown here is derived from an EMBL/GenBank/DDBJ whole genome shotgun (WGS) entry which is preliminary data.</text>
</comment>
<keyword evidence="3" id="KW-1185">Reference proteome</keyword>
<dbReference type="EMBL" id="LDSL01000064">
    <property type="protein sequence ID" value="KTT21896.1"/>
    <property type="molecule type" value="Genomic_DNA"/>
</dbReference>
<dbReference type="Proteomes" id="UP000072741">
    <property type="component" value="Unassembled WGS sequence"/>
</dbReference>